<gene>
    <name evidence="17" type="ORF">KAK06_02145</name>
</gene>
<keyword evidence="13 14" id="KW-0472">Membrane</keyword>
<evidence type="ECO:0000256" key="13">
    <source>
        <dbReference type="ARBA" id="ARBA00023136"/>
    </source>
</evidence>
<dbReference type="PANTHER" id="PTHR45436:SF9">
    <property type="entry name" value="SENSOR PROTEIN"/>
    <property type="match status" value="1"/>
</dbReference>
<dbReference type="InterPro" id="IPR003594">
    <property type="entry name" value="HATPase_dom"/>
</dbReference>
<evidence type="ECO:0000259" key="15">
    <source>
        <dbReference type="PROSITE" id="PS50109"/>
    </source>
</evidence>
<evidence type="ECO:0000256" key="2">
    <source>
        <dbReference type="ARBA" id="ARBA00004533"/>
    </source>
</evidence>
<comment type="subcellular location">
    <subcellularLocation>
        <location evidence="2 14">Cell inner membrane</location>
    </subcellularLocation>
</comment>
<dbReference type="AlphaFoldDB" id="A0A941BHL1"/>
<dbReference type="CDD" id="cd00082">
    <property type="entry name" value="HisKA"/>
    <property type="match status" value="1"/>
</dbReference>
<dbReference type="InterPro" id="IPR050428">
    <property type="entry name" value="TCS_sensor_his_kinase"/>
</dbReference>
<dbReference type="SMART" id="SM00388">
    <property type="entry name" value="HisKA"/>
    <property type="match status" value="1"/>
</dbReference>
<feature type="transmembrane region" description="Helical" evidence="14">
    <location>
        <begin position="114"/>
        <end position="132"/>
    </location>
</feature>
<dbReference type="InterPro" id="IPR003661">
    <property type="entry name" value="HisK_dim/P_dom"/>
</dbReference>
<reference evidence="17" key="1">
    <citation type="submission" date="2021-04" db="EMBL/GenBank/DDBJ databases">
        <title>The genome sequence of Ideonella sp. 4Y11.</title>
        <authorList>
            <person name="Liu Y."/>
        </authorList>
    </citation>
    <scope>NUCLEOTIDE SEQUENCE</scope>
    <source>
        <strain evidence="17">4Y11</strain>
    </source>
</reference>
<evidence type="ECO:0000256" key="4">
    <source>
        <dbReference type="ARBA" id="ARBA00022519"/>
    </source>
</evidence>
<evidence type="ECO:0000256" key="6">
    <source>
        <dbReference type="ARBA" id="ARBA00022679"/>
    </source>
</evidence>
<keyword evidence="6 14" id="KW-0808">Transferase</keyword>
<dbReference type="Gene3D" id="3.30.565.10">
    <property type="entry name" value="Histidine kinase-like ATPase, C-terminal domain"/>
    <property type="match status" value="1"/>
</dbReference>
<keyword evidence="12 14" id="KW-0902">Two-component regulatory system</keyword>
<dbReference type="InterPro" id="IPR036097">
    <property type="entry name" value="HisK_dim/P_sf"/>
</dbReference>
<keyword evidence="8 14" id="KW-0547">Nucleotide-binding</keyword>
<keyword evidence="10 14" id="KW-0067">ATP-binding</keyword>
<proteinExistence type="predicted"/>
<keyword evidence="18" id="KW-1185">Reference proteome</keyword>
<dbReference type="SMART" id="SM00387">
    <property type="entry name" value="HATPase_c"/>
    <property type="match status" value="1"/>
</dbReference>
<evidence type="ECO:0000313" key="17">
    <source>
        <dbReference type="EMBL" id="MBQ0957747.1"/>
    </source>
</evidence>
<organism evidence="17 18">
    <name type="scientific">Ideonella aquatica</name>
    <dbReference type="NCBI Taxonomy" id="2824119"/>
    <lineage>
        <taxon>Bacteria</taxon>
        <taxon>Pseudomonadati</taxon>
        <taxon>Pseudomonadota</taxon>
        <taxon>Betaproteobacteria</taxon>
        <taxon>Burkholderiales</taxon>
        <taxon>Sphaerotilaceae</taxon>
        <taxon>Ideonella</taxon>
    </lineage>
</organism>
<dbReference type="GO" id="GO:0000155">
    <property type="term" value="F:phosphorelay sensor kinase activity"/>
    <property type="evidence" value="ECO:0007669"/>
    <property type="project" value="InterPro"/>
</dbReference>
<name>A0A941BHL1_9BURK</name>
<evidence type="ECO:0000259" key="16">
    <source>
        <dbReference type="PROSITE" id="PS50885"/>
    </source>
</evidence>
<keyword evidence="11 14" id="KW-1133">Transmembrane helix</keyword>
<feature type="domain" description="Histidine kinase" evidence="15">
    <location>
        <begin position="229"/>
        <end position="443"/>
    </location>
</feature>
<feature type="transmembrane region" description="Helical" evidence="14">
    <location>
        <begin position="144"/>
        <end position="167"/>
    </location>
</feature>
<dbReference type="GO" id="GO:0005886">
    <property type="term" value="C:plasma membrane"/>
    <property type="evidence" value="ECO:0007669"/>
    <property type="project" value="UniProtKB-SubCell"/>
</dbReference>
<dbReference type="PROSITE" id="PS50885">
    <property type="entry name" value="HAMP"/>
    <property type="match status" value="1"/>
</dbReference>
<dbReference type="Gene3D" id="6.10.340.10">
    <property type="match status" value="1"/>
</dbReference>
<dbReference type="PANTHER" id="PTHR45436">
    <property type="entry name" value="SENSOR HISTIDINE KINASE YKOH"/>
    <property type="match status" value="1"/>
</dbReference>
<protein>
    <recommendedName>
        <fullName evidence="14">Sensor protein</fullName>
        <ecNumber evidence="14">2.7.13.3</ecNumber>
    </recommendedName>
</protein>
<evidence type="ECO:0000256" key="12">
    <source>
        <dbReference type="ARBA" id="ARBA00023012"/>
    </source>
</evidence>
<dbReference type="Proteomes" id="UP000678374">
    <property type="component" value="Unassembled WGS sequence"/>
</dbReference>
<keyword evidence="4 14" id="KW-0997">Cell inner membrane</keyword>
<dbReference type="InterPro" id="IPR006290">
    <property type="entry name" value="CztS_silS_copS"/>
</dbReference>
<keyword evidence="5" id="KW-0597">Phosphoprotein</keyword>
<dbReference type="Pfam" id="PF00672">
    <property type="entry name" value="HAMP"/>
    <property type="match status" value="1"/>
</dbReference>
<dbReference type="InterPro" id="IPR005467">
    <property type="entry name" value="His_kinase_dom"/>
</dbReference>
<evidence type="ECO:0000256" key="10">
    <source>
        <dbReference type="ARBA" id="ARBA00022840"/>
    </source>
</evidence>
<evidence type="ECO:0000313" key="18">
    <source>
        <dbReference type="Proteomes" id="UP000678374"/>
    </source>
</evidence>
<evidence type="ECO:0000256" key="7">
    <source>
        <dbReference type="ARBA" id="ARBA00022692"/>
    </source>
</evidence>
<dbReference type="EMBL" id="JAGQDE010000001">
    <property type="protein sequence ID" value="MBQ0957747.1"/>
    <property type="molecule type" value="Genomic_DNA"/>
</dbReference>
<dbReference type="InterPro" id="IPR003660">
    <property type="entry name" value="HAMP_dom"/>
</dbReference>
<comment type="function">
    <text evidence="14">Member of a two-component regulatory system.</text>
</comment>
<dbReference type="GO" id="GO:0005524">
    <property type="term" value="F:ATP binding"/>
    <property type="evidence" value="ECO:0007669"/>
    <property type="project" value="UniProtKB-KW"/>
</dbReference>
<evidence type="ECO:0000256" key="8">
    <source>
        <dbReference type="ARBA" id="ARBA00022741"/>
    </source>
</evidence>
<keyword evidence="9 14" id="KW-0418">Kinase</keyword>
<evidence type="ECO:0000256" key="9">
    <source>
        <dbReference type="ARBA" id="ARBA00022777"/>
    </source>
</evidence>
<evidence type="ECO:0000256" key="14">
    <source>
        <dbReference type="RuleBase" id="RU364088"/>
    </source>
</evidence>
<dbReference type="NCBIfam" id="TIGR01386">
    <property type="entry name" value="cztS_silS_copS"/>
    <property type="match status" value="1"/>
</dbReference>
<evidence type="ECO:0000256" key="11">
    <source>
        <dbReference type="ARBA" id="ARBA00022989"/>
    </source>
</evidence>
<dbReference type="RefSeq" id="WP_210800119.1">
    <property type="nucleotide sequence ID" value="NZ_JAGQDE010000001.1"/>
</dbReference>
<dbReference type="CDD" id="cd06225">
    <property type="entry name" value="HAMP"/>
    <property type="match status" value="1"/>
</dbReference>
<dbReference type="InterPro" id="IPR036890">
    <property type="entry name" value="HATPase_C_sf"/>
</dbReference>
<comment type="catalytic activity">
    <reaction evidence="1 14">
        <text>ATP + protein L-histidine = ADP + protein N-phospho-L-histidine.</text>
        <dbReference type="EC" id="2.7.13.3"/>
    </reaction>
</comment>
<sequence>MSRSRVGSLGRRLSIWLALQSLTGLSVVCVAVYAVTHMNFEARQSESLAQKQAQVRHLLTEPASRDDPAVLTHKLDDFFIGHQELSLLLQRPDGSVYYQRTGGVASSNLRQAHFEVAALATAPLPLTAILTLDTDEDHQLLRRLAFTLLAAALAGAALGSAGGFVLVRLGLRPVRELVEQTRRLAADTLHRRLDGSGQAEELEPLIAQFNDLLGRLSLAYEQLEGFNADVAHELCTPLATLIGSTELALRKARGADELREVLGSNLEELQRLAGIVQDMLFLSQSDRGSSARRVATASLAALAQRVAEYHDAALDEAGLQVEVVGDAAGEFDLPLLQRALSNLVANATRYADRGTSIRIDISEAAPGALRVVVVNQGTTIEPGHLPRLFDRFFRGDRARSGAHQNHGLGLAIVAAIARMHGGQPFARSADGVTSIGLTLLRAPGAGSPSPNSGA</sequence>
<keyword evidence="7 14" id="KW-0812">Transmembrane</keyword>
<dbReference type="SMART" id="SM00304">
    <property type="entry name" value="HAMP"/>
    <property type="match status" value="1"/>
</dbReference>
<feature type="domain" description="HAMP" evidence="16">
    <location>
        <begin position="168"/>
        <end position="221"/>
    </location>
</feature>
<comment type="caution">
    <text evidence="17">The sequence shown here is derived from an EMBL/GenBank/DDBJ whole genome shotgun (WGS) entry which is preliminary data.</text>
</comment>
<dbReference type="SUPFAM" id="SSF47384">
    <property type="entry name" value="Homodimeric domain of signal transducing histidine kinase"/>
    <property type="match status" value="1"/>
</dbReference>
<dbReference type="EC" id="2.7.13.3" evidence="14"/>
<feature type="transmembrane region" description="Helical" evidence="14">
    <location>
        <begin position="15"/>
        <end position="35"/>
    </location>
</feature>
<dbReference type="Gene3D" id="1.10.287.130">
    <property type="match status" value="1"/>
</dbReference>
<accession>A0A941BHL1</accession>
<keyword evidence="3 14" id="KW-1003">Cell membrane</keyword>
<evidence type="ECO:0000256" key="3">
    <source>
        <dbReference type="ARBA" id="ARBA00022475"/>
    </source>
</evidence>
<dbReference type="SUPFAM" id="SSF55874">
    <property type="entry name" value="ATPase domain of HSP90 chaperone/DNA topoisomerase II/histidine kinase"/>
    <property type="match status" value="1"/>
</dbReference>
<dbReference type="CDD" id="cd00075">
    <property type="entry name" value="HATPase"/>
    <property type="match status" value="1"/>
</dbReference>
<dbReference type="PROSITE" id="PS50109">
    <property type="entry name" value="HIS_KIN"/>
    <property type="match status" value="1"/>
</dbReference>
<dbReference type="Pfam" id="PF00512">
    <property type="entry name" value="HisKA"/>
    <property type="match status" value="1"/>
</dbReference>
<evidence type="ECO:0000256" key="1">
    <source>
        <dbReference type="ARBA" id="ARBA00000085"/>
    </source>
</evidence>
<evidence type="ECO:0000256" key="5">
    <source>
        <dbReference type="ARBA" id="ARBA00022553"/>
    </source>
</evidence>
<dbReference type="Pfam" id="PF02518">
    <property type="entry name" value="HATPase_c"/>
    <property type="match status" value="1"/>
</dbReference>